<reference evidence="1 2" key="1">
    <citation type="submission" date="2020-04" db="EMBL/GenBank/DDBJ databases">
        <authorList>
            <person name="Yoon J."/>
        </authorList>
    </citation>
    <scope>NUCLEOTIDE SEQUENCE [LARGE SCALE GENOMIC DNA]</scope>
    <source>
        <strain evidence="1 2">KMU-115</strain>
    </source>
</reference>
<dbReference type="InterPro" id="IPR058532">
    <property type="entry name" value="YjbR/MT2646/Rv2570-like"/>
</dbReference>
<comment type="caution">
    <text evidence="1">The sequence shown here is derived from an EMBL/GenBank/DDBJ whole genome shotgun (WGS) entry which is preliminary data.</text>
</comment>
<organism evidence="1 2">
    <name type="scientific">Roseicyclus persicicus</name>
    <dbReference type="NCBI Taxonomy" id="2650661"/>
    <lineage>
        <taxon>Bacteria</taxon>
        <taxon>Pseudomonadati</taxon>
        <taxon>Pseudomonadota</taxon>
        <taxon>Alphaproteobacteria</taxon>
        <taxon>Rhodobacterales</taxon>
        <taxon>Roseobacteraceae</taxon>
        <taxon>Roseicyclus</taxon>
    </lineage>
</organism>
<dbReference type="Proteomes" id="UP000526408">
    <property type="component" value="Unassembled WGS sequence"/>
</dbReference>
<dbReference type="EMBL" id="JAAZQQ010000006">
    <property type="protein sequence ID" value="NKX46165.1"/>
    <property type="molecule type" value="Genomic_DNA"/>
</dbReference>
<protein>
    <recommendedName>
        <fullName evidence="3">MmcQ/YjbR family DNA-binding protein</fullName>
    </recommendedName>
</protein>
<keyword evidence="2" id="KW-1185">Reference proteome</keyword>
<gene>
    <name evidence="1" type="ORF">HCU73_16345</name>
</gene>
<accession>A0A7X6K0E1</accession>
<sequence>MRHEFIDRHCRALPRAERDQPFGPDTVVWKINGHMFAAYTETGEGLSVRVTNMARALAVIRRSRPASAPYLSGGGWVLLPWETSPEELRLRLIESYNLVRRDWPRADPTETPQPGDD</sequence>
<dbReference type="InterPro" id="IPR038056">
    <property type="entry name" value="YjbR-like_sf"/>
</dbReference>
<dbReference type="Gene3D" id="3.90.1150.30">
    <property type="match status" value="1"/>
</dbReference>
<dbReference type="AlphaFoldDB" id="A0A7X6K0E1"/>
<name>A0A7X6K0E1_9RHOB</name>
<proteinExistence type="predicted"/>
<evidence type="ECO:0000313" key="2">
    <source>
        <dbReference type="Proteomes" id="UP000526408"/>
    </source>
</evidence>
<dbReference type="Pfam" id="PF04237">
    <property type="entry name" value="YjbR"/>
    <property type="match status" value="1"/>
</dbReference>
<evidence type="ECO:0008006" key="3">
    <source>
        <dbReference type="Google" id="ProtNLM"/>
    </source>
</evidence>
<dbReference type="RefSeq" id="WP_210730680.1">
    <property type="nucleotide sequence ID" value="NZ_JAAZQQ010000006.1"/>
</dbReference>
<dbReference type="SUPFAM" id="SSF142906">
    <property type="entry name" value="YjbR-like"/>
    <property type="match status" value="1"/>
</dbReference>
<evidence type="ECO:0000313" key="1">
    <source>
        <dbReference type="EMBL" id="NKX46165.1"/>
    </source>
</evidence>